<keyword evidence="5" id="KW-1185">Reference proteome</keyword>
<feature type="compositionally biased region" description="Low complexity" evidence="1">
    <location>
        <begin position="999"/>
        <end position="1015"/>
    </location>
</feature>
<evidence type="ECO:0000313" key="4">
    <source>
        <dbReference type="EMBL" id="MBB6030581.1"/>
    </source>
</evidence>
<protein>
    <recommendedName>
        <fullName evidence="6">Tandem-95 repeat protein</fullName>
    </recommendedName>
</protein>
<feature type="compositionally biased region" description="Basic and acidic residues" evidence="1">
    <location>
        <begin position="988"/>
        <end position="997"/>
    </location>
</feature>
<feature type="domain" description="RapA2 cadherin-like" evidence="2">
    <location>
        <begin position="995"/>
        <end position="1025"/>
    </location>
</feature>
<dbReference type="InterPro" id="IPR040853">
    <property type="entry name" value="RapA2_cadherin-like"/>
</dbReference>
<proteinExistence type="predicted"/>
<feature type="non-terminal residue" evidence="4">
    <location>
        <position position="1028"/>
    </location>
</feature>
<dbReference type="Pfam" id="PF17803">
    <property type="entry name" value="Cadherin_4"/>
    <property type="match status" value="1"/>
</dbReference>
<name>A0ABR6P516_9DEIN</name>
<dbReference type="Gene3D" id="2.60.40.3440">
    <property type="match status" value="1"/>
</dbReference>
<accession>A0ABR6P516</accession>
<dbReference type="InterPro" id="IPR045474">
    <property type="entry name" value="GEVED"/>
</dbReference>
<evidence type="ECO:0000313" key="5">
    <source>
        <dbReference type="Proteomes" id="UP000587579"/>
    </source>
</evidence>
<evidence type="ECO:0000256" key="1">
    <source>
        <dbReference type="SAM" id="MobiDB-lite"/>
    </source>
</evidence>
<dbReference type="RefSeq" id="WP_183677785.1">
    <property type="nucleotide sequence ID" value="NZ_JACHEZ010000007.1"/>
</dbReference>
<feature type="compositionally biased region" description="Basic and acidic residues" evidence="1">
    <location>
        <begin position="807"/>
        <end position="816"/>
    </location>
</feature>
<reference evidence="4 5" key="1">
    <citation type="submission" date="2020-08" db="EMBL/GenBank/DDBJ databases">
        <title>Genomic Encyclopedia of Type Strains, Phase IV (KMG-IV): sequencing the most valuable type-strain genomes for metagenomic binning, comparative biology and taxonomic classification.</title>
        <authorList>
            <person name="Goeker M."/>
        </authorList>
    </citation>
    <scope>NUCLEOTIDE SEQUENCE [LARGE SCALE GENOMIC DNA]</scope>
    <source>
        <strain evidence="4 5">DSM 15757</strain>
    </source>
</reference>
<dbReference type="Pfam" id="PF20009">
    <property type="entry name" value="GEVED"/>
    <property type="match status" value="1"/>
</dbReference>
<feature type="region of interest" description="Disordered" evidence="1">
    <location>
        <begin position="903"/>
        <end position="954"/>
    </location>
</feature>
<dbReference type="Pfam" id="PF17963">
    <property type="entry name" value="Big_9"/>
    <property type="match status" value="1"/>
</dbReference>
<feature type="region of interest" description="Disordered" evidence="1">
    <location>
        <begin position="973"/>
        <end position="1028"/>
    </location>
</feature>
<sequence length="1028" mass="107971">MKRSRNGWGSFLGLLGVILLTIGLGSAARAVSVELDSIVSEPAGGNCSTGTFRISTNSSYQGTALDVLLEVTAADNEYSGPCIAVNNGVLEVNLKDEDATGTDAWVEMRLQLVQQGTSTLVVVDRLQISSFDLDANPSYTNSDDVYLYNPSGSAVYVSGSSNVTYHSVSLASVGTPGLVYNTQLEGWNGGNCNDSATNPDATCRAGAVFTGTSSIDLRVQNDDAYGDPGENSWRLFFVSLKVSDLEPIFTDNDYGDAPNSYGQAGFERTAYRSLGGGLIPDEEAAYQASAGADSDDTNAGALVFDDEEAVTLNGADFQGQSLELGSSATLDVATYNEPGNPSYLSIWVDWNRDGDFDDAGERVLANQSVTSSGQGTVPVTLTVPANATPGTTYLRVVYSENQVSSPDAAGGGTGEVEDYAFTLFALPTASDDTATTYENTPVLIDVLANDDFGGDGPGTGAISVVSGPSHGTATVDDNGTPGDPTDDTIVYTPDANYSGPDSFTYRICDADGDCDTATVTVTINSVPDSLGPPPPLDLDTDDDTIPDANEMFCGAQSDGNSVAGLQGQYPGRIFWFNWGAVFDDGPQAGDSQTFILSDGTQITVTVVSATAGDGSLSDFVPTDMNTWPGALLQDYYDTPDDREVLYNAQISNVDLDITLSFSAVSPDGTPFVPDIIVSDGESTDEPAEWMSFYTSGYAFEKLEEIPATNTATKVVEGTALLRAVNDPVVDASFEQGRFYLYRTVDSDLIRVVIVNGALPNSSTKQGFAMGVWLTCTPRDTDQDGIPDHKDIDADNDGIFDIVEVGHADADTDHDGRTNGPVGNNGLDDNYETDDTASAQANYTVPDTDGDGLPDYLDIDADNDGINDNIEGQTTAGYVAPAGSDANGNGMDDAYDNSGGYWVNPTDTDGDGAPDYLDLDADNDGDPDSLEGWDTDNDGTADVTPAGTDTDNDGLDDAYDTVVRDAANTYIQAANGQTPASFPDLDNPGNDRDWREPVNDAPTATDDTFTTPEDTTLSGVNVITGDNGG</sequence>
<feature type="domain" description="GEVED" evidence="3">
    <location>
        <begin position="343"/>
        <end position="421"/>
    </location>
</feature>
<feature type="compositionally biased region" description="Acidic residues" evidence="1">
    <location>
        <begin position="907"/>
        <end position="938"/>
    </location>
</feature>
<gene>
    <name evidence="4" type="ORF">HNQ05_001964</name>
</gene>
<evidence type="ECO:0008006" key="6">
    <source>
        <dbReference type="Google" id="ProtNLM"/>
    </source>
</evidence>
<dbReference type="EMBL" id="JACHEZ010000007">
    <property type="protein sequence ID" value="MBB6030581.1"/>
    <property type="molecule type" value="Genomic_DNA"/>
</dbReference>
<feature type="region of interest" description="Disordered" evidence="1">
    <location>
        <begin position="807"/>
        <end position="833"/>
    </location>
</feature>
<comment type="caution">
    <text evidence="4">The sequence shown here is derived from an EMBL/GenBank/DDBJ whole genome shotgun (WGS) entry which is preliminary data.</text>
</comment>
<evidence type="ECO:0000259" key="3">
    <source>
        <dbReference type="Pfam" id="PF20009"/>
    </source>
</evidence>
<dbReference type="Proteomes" id="UP000587579">
    <property type="component" value="Unassembled WGS sequence"/>
</dbReference>
<organism evidence="4 5">
    <name type="scientific">Oceanithermus desulfurans</name>
    <dbReference type="NCBI Taxonomy" id="227924"/>
    <lineage>
        <taxon>Bacteria</taxon>
        <taxon>Thermotogati</taxon>
        <taxon>Deinococcota</taxon>
        <taxon>Deinococci</taxon>
        <taxon>Thermales</taxon>
        <taxon>Thermaceae</taxon>
        <taxon>Oceanithermus</taxon>
    </lineage>
</organism>
<evidence type="ECO:0000259" key="2">
    <source>
        <dbReference type="Pfam" id="PF17803"/>
    </source>
</evidence>